<dbReference type="PaxDb" id="3055-EDP06665"/>
<evidence type="ECO:0000256" key="1">
    <source>
        <dbReference type="SAM" id="MobiDB-lite"/>
    </source>
</evidence>
<dbReference type="GeneID" id="5727304"/>
<feature type="compositionally biased region" description="Low complexity" evidence="1">
    <location>
        <begin position="106"/>
        <end position="129"/>
    </location>
</feature>
<dbReference type="InterPro" id="IPR011993">
    <property type="entry name" value="PH-like_dom_sf"/>
</dbReference>
<feature type="compositionally biased region" description="Basic and acidic residues" evidence="1">
    <location>
        <begin position="49"/>
        <end position="81"/>
    </location>
</feature>
<dbReference type="KEGG" id="cre:CHLRE_02g081100v5"/>
<dbReference type="InterPro" id="IPR004182">
    <property type="entry name" value="GRAM"/>
</dbReference>
<dbReference type="EMBL" id="CM008963">
    <property type="protein sequence ID" value="PNW86304.1"/>
    <property type="molecule type" value="Genomic_DNA"/>
</dbReference>
<proteinExistence type="predicted"/>
<dbReference type="ExpressionAtlas" id="A0A2K3E0J1">
    <property type="expression patterns" value="baseline and differential"/>
</dbReference>
<gene>
    <name evidence="3" type="ORF">CHLRE_02g081100v5</name>
</gene>
<feature type="domain" description="GRAM" evidence="2">
    <location>
        <begin position="219"/>
        <end position="327"/>
    </location>
</feature>
<dbReference type="InParanoid" id="A0A2K3E0J1"/>
<feature type="region of interest" description="Disordered" evidence="1">
    <location>
        <begin position="193"/>
        <end position="212"/>
    </location>
</feature>
<sequence length="341" mass="35912">MAGTEPESAGEASGLGEEEVEYEEVEEEVEYEEGEEEEEQQQEDDAAGDDSKPSESDSKPESKAPEAAQHEATKAADKEDATSEEVPPPAKPAQDALASSHDAEGEAAAVASLSLSEPVATSEPAAASSSGGGGDLDFKNLEAQAAKVAQAAKDMSSKLTAGLRSAFGSTETAAAGASLSKLAGGLTSWWGSLDPAPQPVRDETAERVASSNKASGELQQLFGLSAEENLVEHFKCKLLQTYACSHNSHTPAIQMAFQGTLYVTDRHTCFSVEERGRKLPFKVPHSAVVKATRQRPARKGDLSDLLKMELGSGQWLAFKDFESGSALDSALALVEHLMEGN</sequence>
<keyword evidence="4" id="KW-1185">Reference proteome</keyword>
<dbReference type="OrthoDB" id="10261837at2759"/>
<dbReference type="Pfam" id="PF02893">
    <property type="entry name" value="GRAM"/>
    <property type="match status" value="1"/>
</dbReference>
<reference evidence="3 4" key="1">
    <citation type="journal article" date="2007" name="Science">
        <title>The Chlamydomonas genome reveals the evolution of key animal and plant functions.</title>
        <authorList>
            <person name="Merchant S.S."/>
            <person name="Prochnik S.E."/>
            <person name="Vallon O."/>
            <person name="Harris E.H."/>
            <person name="Karpowicz S.J."/>
            <person name="Witman G.B."/>
            <person name="Terry A."/>
            <person name="Salamov A."/>
            <person name="Fritz-Laylin L.K."/>
            <person name="Marechal-Drouard L."/>
            <person name="Marshall W.F."/>
            <person name="Qu L.H."/>
            <person name="Nelson D.R."/>
            <person name="Sanderfoot A.A."/>
            <person name="Spalding M.H."/>
            <person name="Kapitonov V.V."/>
            <person name="Ren Q."/>
            <person name="Ferris P."/>
            <person name="Lindquist E."/>
            <person name="Shapiro H."/>
            <person name="Lucas S.M."/>
            <person name="Grimwood J."/>
            <person name="Schmutz J."/>
            <person name="Cardol P."/>
            <person name="Cerutti H."/>
            <person name="Chanfreau G."/>
            <person name="Chen C.L."/>
            <person name="Cognat V."/>
            <person name="Croft M.T."/>
            <person name="Dent R."/>
            <person name="Dutcher S."/>
            <person name="Fernandez E."/>
            <person name="Fukuzawa H."/>
            <person name="Gonzalez-Ballester D."/>
            <person name="Gonzalez-Halphen D."/>
            <person name="Hallmann A."/>
            <person name="Hanikenne M."/>
            <person name="Hippler M."/>
            <person name="Inwood W."/>
            <person name="Jabbari K."/>
            <person name="Kalanon M."/>
            <person name="Kuras R."/>
            <person name="Lefebvre P.A."/>
            <person name="Lemaire S.D."/>
            <person name="Lobanov A.V."/>
            <person name="Lohr M."/>
            <person name="Manuell A."/>
            <person name="Meier I."/>
            <person name="Mets L."/>
            <person name="Mittag M."/>
            <person name="Mittelmeier T."/>
            <person name="Moroney J.V."/>
            <person name="Moseley J."/>
            <person name="Napoli C."/>
            <person name="Nedelcu A.M."/>
            <person name="Niyogi K."/>
            <person name="Novoselov S.V."/>
            <person name="Paulsen I.T."/>
            <person name="Pazour G."/>
            <person name="Purton S."/>
            <person name="Ral J.P."/>
            <person name="Riano-Pachon D.M."/>
            <person name="Riekhof W."/>
            <person name="Rymarquis L."/>
            <person name="Schroda M."/>
            <person name="Stern D."/>
            <person name="Umen J."/>
            <person name="Willows R."/>
            <person name="Wilson N."/>
            <person name="Zimmer S.L."/>
            <person name="Allmer J."/>
            <person name="Balk J."/>
            <person name="Bisova K."/>
            <person name="Chen C.J."/>
            <person name="Elias M."/>
            <person name="Gendler K."/>
            <person name="Hauser C."/>
            <person name="Lamb M.R."/>
            <person name="Ledford H."/>
            <person name="Long J.C."/>
            <person name="Minagawa J."/>
            <person name="Page M.D."/>
            <person name="Pan J."/>
            <person name="Pootakham W."/>
            <person name="Roje S."/>
            <person name="Rose A."/>
            <person name="Stahlberg E."/>
            <person name="Terauchi A.M."/>
            <person name="Yang P."/>
            <person name="Ball S."/>
            <person name="Bowler C."/>
            <person name="Dieckmann C.L."/>
            <person name="Gladyshev V.N."/>
            <person name="Green P."/>
            <person name="Jorgensen R."/>
            <person name="Mayfield S."/>
            <person name="Mueller-Roeber B."/>
            <person name="Rajamani S."/>
            <person name="Sayre R.T."/>
            <person name="Brokstein P."/>
            <person name="Dubchak I."/>
            <person name="Goodstein D."/>
            <person name="Hornick L."/>
            <person name="Huang Y.W."/>
            <person name="Jhaveri J."/>
            <person name="Luo Y."/>
            <person name="Martinez D."/>
            <person name="Ngau W.C."/>
            <person name="Otillar B."/>
            <person name="Poliakov A."/>
            <person name="Porter A."/>
            <person name="Szajkowski L."/>
            <person name="Werner G."/>
            <person name="Zhou K."/>
            <person name="Grigoriev I.V."/>
            <person name="Rokhsar D.S."/>
            <person name="Grossman A.R."/>
        </authorList>
    </citation>
    <scope>NUCLEOTIDE SEQUENCE [LARGE SCALE GENOMIC DNA]</scope>
    <source>
        <strain evidence="4">CC-503</strain>
    </source>
</reference>
<feature type="region of interest" description="Disordered" evidence="1">
    <location>
        <begin position="1"/>
        <end position="133"/>
    </location>
</feature>
<protein>
    <recommendedName>
        <fullName evidence="2">GRAM domain-containing protein</fullName>
    </recommendedName>
</protein>
<name>A0A2K3E0J1_CHLRE</name>
<dbReference type="RefSeq" id="XP_001701690.2">
    <property type="nucleotide sequence ID" value="XM_001701638.2"/>
</dbReference>
<evidence type="ECO:0000313" key="4">
    <source>
        <dbReference type="Proteomes" id="UP000006906"/>
    </source>
</evidence>
<dbReference type="Gene3D" id="2.30.29.30">
    <property type="entry name" value="Pleckstrin-homology domain (PH domain)/Phosphotyrosine-binding domain (PTB)"/>
    <property type="match status" value="1"/>
</dbReference>
<evidence type="ECO:0000313" key="3">
    <source>
        <dbReference type="EMBL" id="PNW86304.1"/>
    </source>
</evidence>
<dbReference type="Proteomes" id="UP000006906">
    <property type="component" value="Chromosome 2"/>
</dbReference>
<dbReference type="Gramene" id="PNW86304">
    <property type="protein sequence ID" value="PNW86304"/>
    <property type="gene ID" value="CHLRE_02g081100v5"/>
</dbReference>
<evidence type="ECO:0000259" key="2">
    <source>
        <dbReference type="Pfam" id="PF02893"/>
    </source>
</evidence>
<organism evidence="3 4">
    <name type="scientific">Chlamydomonas reinhardtii</name>
    <name type="common">Chlamydomonas smithii</name>
    <dbReference type="NCBI Taxonomy" id="3055"/>
    <lineage>
        <taxon>Eukaryota</taxon>
        <taxon>Viridiplantae</taxon>
        <taxon>Chlorophyta</taxon>
        <taxon>core chlorophytes</taxon>
        <taxon>Chlorophyceae</taxon>
        <taxon>CS clade</taxon>
        <taxon>Chlamydomonadales</taxon>
        <taxon>Chlamydomonadaceae</taxon>
        <taxon>Chlamydomonas</taxon>
    </lineage>
</organism>
<dbReference type="OMA" id="VEHFKCK"/>
<accession>A0A2K3E0J1</accession>
<dbReference type="AlphaFoldDB" id="A0A2K3E0J1"/>
<feature type="compositionally biased region" description="Acidic residues" evidence="1">
    <location>
        <begin position="16"/>
        <end position="48"/>
    </location>
</feature>